<evidence type="ECO:0000313" key="7">
    <source>
        <dbReference type="EMBL" id="RLN66184.1"/>
    </source>
</evidence>
<dbReference type="EMBL" id="MBAD02002325">
    <property type="protein sequence ID" value="RLN48310.1"/>
    <property type="molecule type" value="Genomic_DNA"/>
</dbReference>
<dbReference type="EMBL" id="MBDO02000040">
    <property type="protein sequence ID" value="RLN66184.1"/>
    <property type="molecule type" value="Genomic_DNA"/>
</dbReference>
<keyword evidence="1" id="KW-0479">Metal-binding</keyword>
<comment type="caution">
    <text evidence="7">The sequence shown here is derived from an EMBL/GenBank/DDBJ whole genome shotgun (WGS) entry which is preliminary data.</text>
</comment>
<evidence type="ECO:0000256" key="4">
    <source>
        <dbReference type="SAM" id="SignalP"/>
    </source>
</evidence>
<evidence type="ECO:0000256" key="2">
    <source>
        <dbReference type="ARBA" id="ARBA00022964"/>
    </source>
</evidence>
<evidence type="ECO:0000256" key="1">
    <source>
        <dbReference type="ARBA" id="ARBA00022723"/>
    </source>
</evidence>
<dbReference type="PROSITE" id="PS51393">
    <property type="entry name" value="LIPOXYGENASE_3"/>
    <property type="match status" value="1"/>
</dbReference>
<reference evidence="8 9" key="1">
    <citation type="submission" date="2018-07" db="EMBL/GenBank/DDBJ databases">
        <title>Genome sequencing of oomycete isolates from Chile give support for New Zealand origin for Phytophthora kernoviae and make available the first Nothophytophthora sp. genome.</title>
        <authorList>
            <person name="Studholme D.J."/>
            <person name="Sanfuentes E."/>
            <person name="Panda P."/>
            <person name="Hill R."/>
            <person name="Sambles C."/>
            <person name="Grant M."/>
            <person name="Williams N.M."/>
            <person name="Mcdougal R.L."/>
        </authorList>
    </citation>
    <scope>NUCLEOTIDE SEQUENCE [LARGE SCALE GENOMIC DNA]</scope>
    <source>
        <strain evidence="7">Chile6</strain>
        <strain evidence="6">Chile7</strain>
    </source>
</reference>
<feature type="domain" description="Lipoxygenase" evidence="5">
    <location>
        <begin position="197"/>
        <end position="548"/>
    </location>
</feature>
<dbReference type="Proteomes" id="UP000277300">
    <property type="component" value="Unassembled WGS sequence"/>
</dbReference>
<name>A0A3F2RYE8_9STRA</name>
<dbReference type="Gene3D" id="1.20.245.10">
    <property type="entry name" value="Lipoxygenase-1, Domain 5"/>
    <property type="match status" value="1"/>
</dbReference>
<feature type="chain" id="PRO_5033377518" description="Lipoxygenase domain-containing protein" evidence="4">
    <location>
        <begin position="23"/>
        <end position="548"/>
    </location>
</feature>
<dbReference type="PANTHER" id="PTHR11771">
    <property type="entry name" value="LIPOXYGENASE"/>
    <property type="match status" value="1"/>
</dbReference>
<evidence type="ECO:0000259" key="5">
    <source>
        <dbReference type="PROSITE" id="PS51393"/>
    </source>
</evidence>
<dbReference type="InterPro" id="IPR000907">
    <property type="entry name" value="LipOase"/>
</dbReference>
<dbReference type="GO" id="GO:0016702">
    <property type="term" value="F:oxidoreductase activity, acting on single donors with incorporation of molecular oxygen, incorporation of two atoms of oxygen"/>
    <property type="evidence" value="ECO:0007669"/>
    <property type="project" value="InterPro"/>
</dbReference>
<dbReference type="Proteomes" id="UP000284657">
    <property type="component" value="Unassembled WGS sequence"/>
</dbReference>
<dbReference type="OrthoDB" id="75140at2759"/>
<dbReference type="GO" id="GO:0034440">
    <property type="term" value="P:lipid oxidation"/>
    <property type="evidence" value="ECO:0007669"/>
    <property type="project" value="InterPro"/>
</dbReference>
<evidence type="ECO:0000256" key="3">
    <source>
        <dbReference type="ARBA" id="ARBA00023002"/>
    </source>
</evidence>
<dbReference type="Gene3D" id="3.10.450.60">
    <property type="match status" value="1"/>
</dbReference>
<proteinExistence type="predicted"/>
<keyword evidence="3" id="KW-0560">Oxidoreductase</keyword>
<dbReference type="Pfam" id="PF00305">
    <property type="entry name" value="Lipoxygenase"/>
    <property type="match status" value="1"/>
</dbReference>
<dbReference type="SUPFAM" id="SSF48484">
    <property type="entry name" value="Lipoxigenase"/>
    <property type="match status" value="1"/>
</dbReference>
<sequence length="548" mass="60560">MALNRFLALAIGVVAIVHSASAQLSIPVAGDTERNATVSATASQIANVDRGRILDGTVYPLQLQAINQFNNPNSTAISETLAASGPYDSMESFKRGYEALETAGLIEVPQAFDGSDEMFGTMRLRSKGYTMKLVKTGEWADPLNALPNAITCEICGKPTIKSAIRSHNVFVEDFSAYGQYSDPKTASSKYTPNVVGFFCMNGKRGQLLPLAIKIIDTGLTYTKNDSDGEWKLAKMALESTEFNARQLLHYVYSHEISIPIQVEMMRSMAEVHPIYALLDYHFFGNLAIEYLGGQVLFSTGTSFDNTTAYGATGFLRGALDELSRTSVMDDYPTEIANRGLKHLPQSRYVKYGGKYYDIIKKFVTSYVRAYYTSKKAVQADKELQAWAARCSVLQGVNGFPSSFKGFDDLVKIVANFIFQNAVKHHFMNGRVTWHSQAAPFSSLALYNSPLPTKKGVTVNPLDYAVPSDLFPVVSYLVTSFYRPIPASVSALQAYTALPFANEKGLKQPVAEFHLAMTSMENLIDKSEANQKYPFTFIKPSLLPWFSFI</sequence>
<organism evidence="7 8">
    <name type="scientific">Phytophthora kernoviae</name>
    <dbReference type="NCBI Taxonomy" id="325452"/>
    <lineage>
        <taxon>Eukaryota</taxon>
        <taxon>Sar</taxon>
        <taxon>Stramenopiles</taxon>
        <taxon>Oomycota</taxon>
        <taxon>Peronosporomycetes</taxon>
        <taxon>Peronosporales</taxon>
        <taxon>Peronosporaceae</taxon>
        <taxon>Phytophthora</taxon>
    </lineage>
</organism>
<dbReference type="InterPro" id="IPR036226">
    <property type="entry name" value="LipOase_C_sf"/>
</dbReference>
<protein>
    <recommendedName>
        <fullName evidence="5">Lipoxygenase domain-containing protein</fullName>
    </recommendedName>
</protein>
<dbReference type="InterPro" id="IPR013819">
    <property type="entry name" value="LipOase_C"/>
</dbReference>
<keyword evidence="4" id="KW-0732">Signal</keyword>
<accession>A0A3F2RYE8</accession>
<dbReference type="AlphaFoldDB" id="A0A3F2RYE8"/>
<gene>
    <name evidence="6" type="ORF">BBJ29_001517</name>
    <name evidence="7" type="ORF">BBP00_00002377</name>
</gene>
<feature type="signal peptide" evidence="4">
    <location>
        <begin position="1"/>
        <end position="22"/>
    </location>
</feature>
<evidence type="ECO:0000313" key="9">
    <source>
        <dbReference type="Proteomes" id="UP000284657"/>
    </source>
</evidence>
<dbReference type="GO" id="GO:0046872">
    <property type="term" value="F:metal ion binding"/>
    <property type="evidence" value="ECO:0007669"/>
    <property type="project" value="UniProtKB-KW"/>
</dbReference>
<keyword evidence="2" id="KW-0223">Dioxygenase</keyword>
<evidence type="ECO:0000313" key="6">
    <source>
        <dbReference type="EMBL" id="RLN48310.1"/>
    </source>
</evidence>
<evidence type="ECO:0000313" key="8">
    <source>
        <dbReference type="Proteomes" id="UP000277300"/>
    </source>
</evidence>